<keyword evidence="1" id="KW-0812">Transmembrane</keyword>
<feature type="transmembrane region" description="Helical" evidence="1">
    <location>
        <begin position="15"/>
        <end position="37"/>
    </location>
</feature>
<gene>
    <name evidence="2" type="ORF">GCM10007857_31400</name>
</gene>
<proteinExistence type="predicted"/>
<sequence length="208" mass="22586">MAAQPSWPVFIGKEFGTSVGGLFLALPAIFCASATLIERHERRTKEKAGLSGERRGREAAALDAAGAGLGSVGLIAFAAAFCLVVPASITGAFASALLAWGTVAVSMWWLRRKLRIVRLRRWQDRTSANRLLPHRQKLVHLGRGLKLLDPGCDQIAQPSDRRSCKLFFESKSLLFEPLLECVGLRSFPHRGLSVVAGPGCWPSVRVAQ</sequence>
<keyword evidence="1" id="KW-1133">Transmembrane helix</keyword>
<comment type="caution">
    <text evidence="2">The sequence shown here is derived from an EMBL/GenBank/DDBJ whole genome shotgun (WGS) entry which is preliminary data.</text>
</comment>
<dbReference type="Proteomes" id="UP001156905">
    <property type="component" value="Unassembled WGS sequence"/>
</dbReference>
<feature type="transmembrane region" description="Helical" evidence="1">
    <location>
        <begin position="64"/>
        <end position="86"/>
    </location>
</feature>
<keyword evidence="3" id="KW-1185">Reference proteome</keyword>
<evidence type="ECO:0000313" key="3">
    <source>
        <dbReference type="Proteomes" id="UP001156905"/>
    </source>
</evidence>
<keyword evidence="1" id="KW-0472">Membrane</keyword>
<accession>A0ABQ6AW56</accession>
<dbReference type="EMBL" id="BSOW01000010">
    <property type="protein sequence ID" value="GLR86429.1"/>
    <property type="molecule type" value="Genomic_DNA"/>
</dbReference>
<reference evidence="3" key="1">
    <citation type="journal article" date="2019" name="Int. J. Syst. Evol. Microbiol.">
        <title>The Global Catalogue of Microorganisms (GCM) 10K type strain sequencing project: providing services to taxonomists for standard genome sequencing and annotation.</title>
        <authorList>
            <consortium name="The Broad Institute Genomics Platform"/>
            <consortium name="The Broad Institute Genome Sequencing Center for Infectious Disease"/>
            <person name="Wu L."/>
            <person name="Ma J."/>
        </authorList>
    </citation>
    <scope>NUCLEOTIDE SEQUENCE [LARGE SCALE GENOMIC DNA]</scope>
    <source>
        <strain evidence="3">NBRC 102520</strain>
    </source>
</reference>
<name>A0ABQ6AW56_9BRAD</name>
<protein>
    <submittedName>
        <fullName evidence="2">Uncharacterized protein</fullName>
    </submittedName>
</protein>
<organism evidence="2 3">
    <name type="scientific">Bradyrhizobium iriomotense</name>
    <dbReference type="NCBI Taxonomy" id="441950"/>
    <lineage>
        <taxon>Bacteria</taxon>
        <taxon>Pseudomonadati</taxon>
        <taxon>Pseudomonadota</taxon>
        <taxon>Alphaproteobacteria</taxon>
        <taxon>Hyphomicrobiales</taxon>
        <taxon>Nitrobacteraceae</taxon>
        <taxon>Bradyrhizobium</taxon>
    </lineage>
</organism>
<evidence type="ECO:0000256" key="1">
    <source>
        <dbReference type="SAM" id="Phobius"/>
    </source>
</evidence>
<feature type="transmembrane region" description="Helical" evidence="1">
    <location>
        <begin position="92"/>
        <end position="110"/>
    </location>
</feature>
<evidence type="ECO:0000313" key="2">
    <source>
        <dbReference type="EMBL" id="GLR86429.1"/>
    </source>
</evidence>